<sequence length="91" mass="10000">MAAFIGILFERSPSNQVNKIWLISELGQILSRVAILLEENSGKTLNGQNFKTSAGFPIGWDVIQLTILFARDSGSGLHFHWAFYSLGGMGD</sequence>
<proteinExistence type="predicted"/>
<keyword evidence="2" id="KW-1185">Reference proteome</keyword>
<dbReference type="Proteomes" id="UP000827092">
    <property type="component" value="Unassembled WGS sequence"/>
</dbReference>
<dbReference type="EMBL" id="JAFNEN010000051">
    <property type="protein sequence ID" value="KAG8197734.1"/>
    <property type="molecule type" value="Genomic_DNA"/>
</dbReference>
<protein>
    <submittedName>
        <fullName evidence="1">Uncharacterized protein</fullName>
    </submittedName>
</protein>
<dbReference type="AlphaFoldDB" id="A0AAV6VMF9"/>
<evidence type="ECO:0000313" key="2">
    <source>
        <dbReference type="Proteomes" id="UP000827092"/>
    </source>
</evidence>
<comment type="caution">
    <text evidence="1">The sequence shown here is derived from an EMBL/GenBank/DDBJ whole genome shotgun (WGS) entry which is preliminary data.</text>
</comment>
<accession>A0AAV6VMF9</accession>
<evidence type="ECO:0000313" key="1">
    <source>
        <dbReference type="EMBL" id="KAG8197734.1"/>
    </source>
</evidence>
<organism evidence="1 2">
    <name type="scientific">Oedothorax gibbosus</name>
    <dbReference type="NCBI Taxonomy" id="931172"/>
    <lineage>
        <taxon>Eukaryota</taxon>
        <taxon>Metazoa</taxon>
        <taxon>Ecdysozoa</taxon>
        <taxon>Arthropoda</taxon>
        <taxon>Chelicerata</taxon>
        <taxon>Arachnida</taxon>
        <taxon>Araneae</taxon>
        <taxon>Araneomorphae</taxon>
        <taxon>Entelegynae</taxon>
        <taxon>Araneoidea</taxon>
        <taxon>Linyphiidae</taxon>
        <taxon>Erigoninae</taxon>
        <taxon>Oedothorax</taxon>
    </lineage>
</organism>
<name>A0AAV6VMF9_9ARAC</name>
<gene>
    <name evidence="1" type="ORF">JTE90_006784</name>
</gene>
<reference evidence="1 2" key="1">
    <citation type="journal article" date="2022" name="Nat. Ecol. Evol.">
        <title>A masculinizing supergene underlies an exaggerated male reproductive morph in a spider.</title>
        <authorList>
            <person name="Hendrickx F."/>
            <person name="De Corte Z."/>
            <person name="Sonet G."/>
            <person name="Van Belleghem S.M."/>
            <person name="Kostlbacher S."/>
            <person name="Vangestel C."/>
        </authorList>
    </citation>
    <scope>NUCLEOTIDE SEQUENCE [LARGE SCALE GENOMIC DNA]</scope>
    <source>
        <strain evidence="1">W744_W776</strain>
    </source>
</reference>